<accession>A0A0D8ZNN7</accession>
<protein>
    <submittedName>
        <fullName evidence="10">Glycosyltransferase</fullName>
    </submittedName>
</protein>
<evidence type="ECO:0000256" key="6">
    <source>
        <dbReference type="ARBA" id="ARBA00022989"/>
    </source>
</evidence>
<evidence type="ECO:0000256" key="7">
    <source>
        <dbReference type="ARBA" id="ARBA00023136"/>
    </source>
</evidence>
<feature type="transmembrane region" description="Helical" evidence="8">
    <location>
        <begin position="196"/>
        <end position="229"/>
    </location>
</feature>
<dbReference type="GO" id="GO:0009103">
    <property type="term" value="P:lipopolysaccharide biosynthetic process"/>
    <property type="evidence" value="ECO:0007669"/>
    <property type="project" value="UniProtKB-ARBA"/>
</dbReference>
<dbReference type="AlphaFoldDB" id="A0A0D8ZNN7"/>
<feature type="transmembrane region" description="Helical" evidence="8">
    <location>
        <begin position="290"/>
        <end position="312"/>
    </location>
</feature>
<dbReference type="STRING" id="1618023.UH38_18515"/>
<comment type="subcellular location">
    <subcellularLocation>
        <location evidence="1">Cell membrane</location>
        <topology evidence="1">Multi-pass membrane protein</topology>
    </subcellularLocation>
</comment>
<feature type="transmembrane region" description="Helical" evidence="8">
    <location>
        <begin position="20"/>
        <end position="39"/>
    </location>
</feature>
<feature type="transmembrane region" description="Helical" evidence="8">
    <location>
        <begin position="332"/>
        <end position="351"/>
    </location>
</feature>
<reference evidence="10 11" key="1">
    <citation type="submission" date="2015-02" db="EMBL/GenBank/DDBJ databases">
        <title>Draft genome of a novel marine cyanobacterium (Chroococcales) isolated from South Atlantic Ocean.</title>
        <authorList>
            <person name="Rigonato J."/>
            <person name="Alvarenga D.O."/>
            <person name="Branco L.H."/>
            <person name="Varani A.M."/>
            <person name="Brandini F.P."/>
            <person name="Fiore M.F."/>
        </authorList>
    </citation>
    <scope>NUCLEOTIDE SEQUENCE [LARGE SCALE GENOMIC DNA]</scope>
    <source>
        <strain evidence="10 11">CENA595</strain>
    </source>
</reference>
<gene>
    <name evidence="10" type="ORF">UH38_18515</name>
</gene>
<feature type="transmembrane region" description="Helical" evidence="8">
    <location>
        <begin position="241"/>
        <end position="260"/>
    </location>
</feature>
<evidence type="ECO:0000256" key="2">
    <source>
        <dbReference type="ARBA" id="ARBA00022475"/>
    </source>
</evidence>
<feature type="transmembrane region" description="Helical" evidence="8">
    <location>
        <begin position="165"/>
        <end position="184"/>
    </location>
</feature>
<dbReference type="GO" id="GO:0005886">
    <property type="term" value="C:plasma membrane"/>
    <property type="evidence" value="ECO:0007669"/>
    <property type="project" value="UniProtKB-SubCell"/>
</dbReference>
<keyword evidence="2" id="KW-1003">Cell membrane</keyword>
<evidence type="ECO:0000313" key="11">
    <source>
        <dbReference type="Proteomes" id="UP000032452"/>
    </source>
</evidence>
<keyword evidence="4 10" id="KW-0808">Transferase</keyword>
<evidence type="ECO:0000313" key="10">
    <source>
        <dbReference type="EMBL" id="KJH70360.1"/>
    </source>
</evidence>
<evidence type="ECO:0000256" key="1">
    <source>
        <dbReference type="ARBA" id="ARBA00004651"/>
    </source>
</evidence>
<evidence type="ECO:0000259" key="9">
    <source>
        <dbReference type="Pfam" id="PF13231"/>
    </source>
</evidence>
<dbReference type="InterPro" id="IPR038731">
    <property type="entry name" value="RgtA/B/C-like"/>
</dbReference>
<evidence type="ECO:0000256" key="5">
    <source>
        <dbReference type="ARBA" id="ARBA00022692"/>
    </source>
</evidence>
<comment type="caution">
    <text evidence="10">The sequence shown here is derived from an EMBL/GenBank/DDBJ whole genome shotgun (WGS) entry which is preliminary data.</text>
</comment>
<dbReference type="PANTHER" id="PTHR33908">
    <property type="entry name" value="MANNOSYLTRANSFERASE YKCB-RELATED"/>
    <property type="match status" value="1"/>
</dbReference>
<dbReference type="PANTHER" id="PTHR33908:SF3">
    <property type="entry name" value="UNDECAPRENYL PHOSPHATE-ALPHA-4-AMINO-4-DEOXY-L-ARABINOSE ARABINOSYL TRANSFERASE"/>
    <property type="match status" value="1"/>
</dbReference>
<feature type="transmembrane region" description="Helical" evidence="8">
    <location>
        <begin position="427"/>
        <end position="449"/>
    </location>
</feature>
<sequence>MHRNLADGLQNIEKRPHLAWTLSILWLLFVGWIAFFWHLGSTSLIDETEPLFAEAARQMTVTGDWVTPYFNGVTRFDKPPLVYWLMATSYQTIGVNEWAVRLPSALAAMSVVCLGFYTIWSFGLHTNATKEPSKPGYWWSAAIGAALMALNPETIAWARVGVSDMLLTGCMASALLCFFIGYARSPQSKVQFRWYLAFYVLIAAAILTKGPVGIVLPGLIIISFLFYVGKFKEVWQEMRPLWGSLIICAIALPWFILVTLRNGDAYINSFFGYHNIERFTGVVNNHSAPWYFYFIVVLLGFAPWSIYLPVAIAKVKFWQRSIWQHQARTNQLSLFALFWFLGVFSFFTVAVTKLPSYVLPLMPAGAMLVTLAWSNLPSNLKLQRFFQVSRWLNIVLLVVLAVGFFLLPNLIGIDPAIPNLQQLVKQSGLPVVAGTIWALAGVGGAILLLRRQGRWLLGANLLAFIAFMMFVITPAAFLMDGARQLPLKQLSAIAATSHQPGEELIMIGFKKPSVVFYSHLPVTYIKQTDTGLDYVKKILDARSSPVSVMVLTQPQKLAGLKLSPPSQYVNLGKTGGYQLIRASKWALLNSSMN</sequence>
<feature type="domain" description="Glycosyltransferase RgtA/B/C/D-like" evidence="9">
    <location>
        <begin position="77"/>
        <end position="255"/>
    </location>
</feature>
<feature type="transmembrane region" description="Helical" evidence="8">
    <location>
        <begin position="106"/>
        <end position="125"/>
    </location>
</feature>
<evidence type="ECO:0000256" key="4">
    <source>
        <dbReference type="ARBA" id="ARBA00022679"/>
    </source>
</evidence>
<keyword evidence="7 8" id="KW-0472">Membrane</keyword>
<organism evidence="10 11">
    <name type="scientific">Aliterella atlantica CENA595</name>
    <dbReference type="NCBI Taxonomy" id="1618023"/>
    <lineage>
        <taxon>Bacteria</taxon>
        <taxon>Bacillati</taxon>
        <taxon>Cyanobacteriota</taxon>
        <taxon>Cyanophyceae</taxon>
        <taxon>Chroococcidiopsidales</taxon>
        <taxon>Aliterellaceae</taxon>
        <taxon>Aliterella</taxon>
    </lineage>
</organism>
<evidence type="ECO:0000256" key="3">
    <source>
        <dbReference type="ARBA" id="ARBA00022676"/>
    </source>
</evidence>
<keyword evidence="6 8" id="KW-1133">Transmembrane helix</keyword>
<dbReference type="Proteomes" id="UP000032452">
    <property type="component" value="Unassembled WGS sequence"/>
</dbReference>
<feature type="transmembrane region" description="Helical" evidence="8">
    <location>
        <begin position="137"/>
        <end position="158"/>
    </location>
</feature>
<dbReference type="EMBL" id="JYON01000024">
    <property type="protein sequence ID" value="KJH70360.1"/>
    <property type="molecule type" value="Genomic_DNA"/>
</dbReference>
<keyword evidence="3" id="KW-0328">Glycosyltransferase</keyword>
<keyword evidence="5 8" id="KW-0812">Transmembrane</keyword>
<dbReference type="PATRIC" id="fig|1618023.3.peg.1148"/>
<feature type="transmembrane region" description="Helical" evidence="8">
    <location>
        <begin position="357"/>
        <end position="376"/>
    </location>
</feature>
<proteinExistence type="predicted"/>
<dbReference type="GO" id="GO:0016763">
    <property type="term" value="F:pentosyltransferase activity"/>
    <property type="evidence" value="ECO:0007669"/>
    <property type="project" value="TreeGrafter"/>
</dbReference>
<keyword evidence="11" id="KW-1185">Reference proteome</keyword>
<dbReference type="Pfam" id="PF13231">
    <property type="entry name" value="PMT_2"/>
    <property type="match status" value="1"/>
</dbReference>
<feature type="transmembrane region" description="Helical" evidence="8">
    <location>
        <begin position="461"/>
        <end position="479"/>
    </location>
</feature>
<evidence type="ECO:0000256" key="8">
    <source>
        <dbReference type="SAM" id="Phobius"/>
    </source>
</evidence>
<name>A0A0D8ZNN7_9CYAN</name>
<dbReference type="InterPro" id="IPR050297">
    <property type="entry name" value="LipidA_mod_glycosyltrf_83"/>
</dbReference>
<dbReference type="GO" id="GO:0010041">
    <property type="term" value="P:response to iron(III) ion"/>
    <property type="evidence" value="ECO:0007669"/>
    <property type="project" value="TreeGrafter"/>
</dbReference>
<feature type="transmembrane region" description="Helical" evidence="8">
    <location>
        <begin position="388"/>
        <end position="407"/>
    </location>
</feature>